<dbReference type="PROSITE" id="PS00760">
    <property type="entry name" value="SPASE_I_2"/>
    <property type="match status" value="1"/>
</dbReference>
<dbReference type="PANTHER" id="PTHR43390:SF1">
    <property type="entry name" value="CHLOROPLAST PROCESSING PEPTIDASE"/>
    <property type="match status" value="1"/>
</dbReference>
<dbReference type="GO" id="GO:0016020">
    <property type="term" value="C:membrane"/>
    <property type="evidence" value="ECO:0007669"/>
    <property type="project" value="UniProtKB-SubCell"/>
</dbReference>
<keyword evidence="6" id="KW-0472">Membrane</keyword>
<feature type="domain" description="Peptidase S26" evidence="7">
    <location>
        <begin position="16"/>
        <end position="174"/>
    </location>
</feature>
<evidence type="ECO:0000256" key="6">
    <source>
        <dbReference type="RuleBase" id="RU362042"/>
    </source>
</evidence>
<dbReference type="PRINTS" id="PR00727">
    <property type="entry name" value="LEADERPTASE"/>
</dbReference>
<keyword evidence="6" id="KW-1133">Transmembrane helix</keyword>
<evidence type="ECO:0000256" key="5">
    <source>
        <dbReference type="PIRSR" id="PIRSR600223-1"/>
    </source>
</evidence>
<sequence>MEKFKQTLNNFFDFIVDIAKIVIVSLLIIIPIRYFVAQPFFVRGASMEPTYQQGDYLIVDELSYRLHEPRRGEVIIFKFPEDTSQFFIKRIIGLPGETVLIKDTSVFIKNKEHPEGFLVKEPYTLNTTTDILEIRLDDNDYFVMGDNRGASHDSRRFGPLNRAFIIGKVFLRAWPFGKFEIIDKPVYNLP</sequence>
<comment type="caution">
    <text evidence="8">The sequence shown here is derived from an EMBL/GenBank/DDBJ whole genome shotgun (WGS) entry which is preliminary data.</text>
</comment>
<evidence type="ECO:0000313" key="8">
    <source>
        <dbReference type="EMBL" id="OGZ62853.1"/>
    </source>
</evidence>
<protein>
    <recommendedName>
        <fullName evidence="3 6">Signal peptidase I</fullName>
        <ecNumber evidence="3 6">3.4.21.89</ecNumber>
    </recommendedName>
</protein>
<evidence type="ECO:0000313" key="9">
    <source>
        <dbReference type="Proteomes" id="UP000178509"/>
    </source>
</evidence>
<dbReference type="Proteomes" id="UP000178509">
    <property type="component" value="Unassembled WGS sequence"/>
</dbReference>
<organism evidence="8 9">
    <name type="scientific">Candidatus Spechtbacteria bacterium RIFCSPLOWO2_02_FULL_38_8</name>
    <dbReference type="NCBI Taxonomy" id="1802164"/>
    <lineage>
        <taxon>Bacteria</taxon>
        <taxon>Candidatus Spechtiibacteriota</taxon>
    </lineage>
</organism>
<dbReference type="InterPro" id="IPR000223">
    <property type="entry name" value="Pept_S26A_signal_pept_1"/>
</dbReference>
<dbReference type="CDD" id="cd06530">
    <property type="entry name" value="S26_SPase_I"/>
    <property type="match status" value="1"/>
</dbReference>
<feature type="active site" evidence="5">
    <location>
        <position position="89"/>
    </location>
</feature>
<dbReference type="SUPFAM" id="SSF51306">
    <property type="entry name" value="LexA/Signal peptidase"/>
    <property type="match status" value="1"/>
</dbReference>
<feature type="active site" evidence="5">
    <location>
        <position position="46"/>
    </location>
</feature>
<evidence type="ECO:0000256" key="2">
    <source>
        <dbReference type="ARBA" id="ARBA00009370"/>
    </source>
</evidence>
<keyword evidence="6" id="KW-0645">Protease</keyword>
<dbReference type="GO" id="GO:0004252">
    <property type="term" value="F:serine-type endopeptidase activity"/>
    <property type="evidence" value="ECO:0007669"/>
    <property type="project" value="InterPro"/>
</dbReference>
<comment type="similarity">
    <text evidence="2 6">Belongs to the peptidase S26 family.</text>
</comment>
<dbReference type="InterPro" id="IPR019533">
    <property type="entry name" value="Peptidase_S26"/>
</dbReference>
<dbReference type="AlphaFoldDB" id="A0A1G2HK81"/>
<name>A0A1G2HK81_9BACT</name>
<dbReference type="Pfam" id="PF10502">
    <property type="entry name" value="Peptidase_S26"/>
    <property type="match status" value="1"/>
</dbReference>
<reference evidence="8 9" key="1">
    <citation type="journal article" date="2016" name="Nat. Commun.">
        <title>Thousands of microbial genomes shed light on interconnected biogeochemical processes in an aquifer system.</title>
        <authorList>
            <person name="Anantharaman K."/>
            <person name="Brown C.T."/>
            <person name="Hug L.A."/>
            <person name="Sharon I."/>
            <person name="Castelle C.J."/>
            <person name="Probst A.J."/>
            <person name="Thomas B.C."/>
            <person name="Singh A."/>
            <person name="Wilkins M.J."/>
            <person name="Karaoz U."/>
            <person name="Brodie E.L."/>
            <person name="Williams K.H."/>
            <person name="Hubbard S.S."/>
            <person name="Banfield J.F."/>
        </authorList>
    </citation>
    <scope>NUCLEOTIDE SEQUENCE [LARGE SCALE GENOMIC DNA]</scope>
</reference>
<proteinExistence type="inferred from homology"/>
<dbReference type="Gene3D" id="2.10.109.10">
    <property type="entry name" value="Umud Fragment, subunit A"/>
    <property type="match status" value="1"/>
</dbReference>
<dbReference type="EC" id="3.4.21.89" evidence="3 6"/>
<dbReference type="EMBL" id="MHOJ01000008">
    <property type="protein sequence ID" value="OGZ62853.1"/>
    <property type="molecule type" value="Genomic_DNA"/>
</dbReference>
<comment type="subcellular location">
    <subcellularLocation>
        <location evidence="6">Membrane</location>
        <topology evidence="6">Single-pass type II membrane protein</topology>
    </subcellularLocation>
</comment>
<gene>
    <name evidence="8" type="ORF">A3H51_00910</name>
</gene>
<evidence type="ECO:0000256" key="4">
    <source>
        <dbReference type="ARBA" id="ARBA00022801"/>
    </source>
</evidence>
<evidence type="ECO:0000256" key="3">
    <source>
        <dbReference type="ARBA" id="ARBA00013208"/>
    </source>
</evidence>
<dbReference type="NCBIfam" id="TIGR02227">
    <property type="entry name" value="sigpep_I_bact"/>
    <property type="match status" value="1"/>
</dbReference>
<feature type="transmembrane region" description="Helical" evidence="6">
    <location>
        <begin position="12"/>
        <end position="36"/>
    </location>
</feature>
<comment type="catalytic activity">
    <reaction evidence="1 6">
        <text>Cleavage of hydrophobic, N-terminal signal or leader sequences from secreted and periplasmic proteins.</text>
        <dbReference type="EC" id="3.4.21.89"/>
    </reaction>
</comment>
<keyword evidence="4 6" id="KW-0378">Hydrolase</keyword>
<dbReference type="PANTHER" id="PTHR43390">
    <property type="entry name" value="SIGNAL PEPTIDASE I"/>
    <property type="match status" value="1"/>
</dbReference>
<dbReference type="STRING" id="1802164.A3H51_00910"/>
<dbReference type="InterPro" id="IPR019757">
    <property type="entry name" value="Pept_S26A_signal_pept_1_Lys-AS"/>
</dbReference>
<dbReference type="InterPro" id="IPR036286">
    <property type="entry name" value="LexA/Signal_pep-like_sf"/>
</dbReference>
<dbReference type="InterPro" id="IPR019758">
    <property type="entry name" value="Pept_S26A_signal_pept_1_CS"/>
</dbReference>
<dbReference type="GO" id="GO:0009003">
    <property type="term" value="F:signal peptidase activity"/>
    <property type="evidence" value="ECO:0007669"/>
    <property type="project" value="UniProtKB-EC"/>
</dbReference>
<keyword evidence="6" id="KW-0812">Transmembrane</keyword>
<accession>A0A1G2HK81</accession>
<evidence type="ECO:0000256" key="1">
    <source>
        <dbReference type="ARBA" id="ARBA00000677"/>
    </source>
</evidence>
<evidence type="ECO:0000259" key="7">
    <source>
        <dbReference type="Pfam" id="PF10502"/>
    </source>
</evidence>
<dbReference type="PROSITE" id="PS00761">
    <property type="entry name" value="SPASE_I_3"/>
    <property type="match status" value="1"/>
</dbReference>
<dbReference type="GO" id="GO:0006465">
    <property type="term" value="P:signal peptide processing"/>
    <property type="evidence" value="ECO:0007669"/>
    <property type="project" value="InterPro"/>
</dbReference>